<evidence type="ECO:0000313" key="2">
    <source>
        <dbReference type="Proteomes" id="UP000032360"/>
    </source>
</evidence>
<dbReference type="RefSeq" id="WP_052607121.1">
    <property type="nucleotide sequence ID" value="NZ_JXYS01000135.1"/>
</dbReference>
<dbReference type="OrthoDB" id="9855314at2"/>
<gene>
    <name evidence="1" type="ORF">AXFE_35060</name>
</gene>
<name>A0A0D8HCM0_9ACTN</name>
<reference evidence="1 2" key="1">
    <citation type="submission" date="2015-01" db="EMBL/GenBank/DDBJ databases">
        <title>Draft genome of the acidophilic iron oxidizer Acidithrix ferrooxidans strain Py-F3.</title>
        <authorList>
            <person name="Poehlein A."/>
            <person name="Eisen S."/>
            <person name="Schloemann M."/>
            <person name="Johnson B.D."/>
            <person name="Daniel R."/>
            <person name="Muehling M."/>
        </authorList>
    </citation>
    <scope>NUCLEOTIDE SEQUENCE [LARGE SCALE GENOMIC DNA]</scope>
    <source>
        <strain evidence="1 2">Py-F3</strain>
    </source>
</reference>
<comment type="caution">
    <text evidence="1">The sequence shown here is derived from an EMBL/GenBank/DDBJ whole genome shotgun (WGS) entry which is preliminary data.</text>
</comment>
<organism evidence="1 2">
    <name type="scientific">Acidithrix ferrooxidans</name>
    <dbReference type="NCBI Taxonomy" id="1280514"/>
    <lineage>
        <taxon>Bacteria</taxon>
        <taxon>Bacillati</taxon>
        <taxon>Actinomycetota</taxon>
        <taxon>Acidimicrobiia</taxon>
        <taxon>Acidimicrobiales</taxon>
        <taxon>Acidimicrobiaceae</taxon>
        <taxon>Acidithrix</taxon>
    </lineage>
</organism>
<evidence type="ECO:0000313" key="1">
    <source>
        <dbReference type="EMBL" id="KJF15634.1"/>
    </source>
</evidence>
<dbReference type="AlphaFoldDB" id="A0A0D8HCM0"/>
<sequence length="163" mass="16801">MGANNLQLLFKHHLSKKLTNLAICVMAAGLLASCGNTSDVSSVKLIPAVADKVVFYIGTGTGPKIINLNQVYLGPKNPKNLPGGLLAIVANCKGKGSLLVRVLPGGEADDPTCNWPNGGGGWMATLPAKQPWPTKIVIKAAKGTHWSIAVVDPQGSTGVAEPG</sequence>
<dbReference type="Proteomes" id="UP000032360">
    <property type="component" value="Unassembled WGS sequence"/>
</dbReference>
<dbReference type="EMBL" id="JXYS01000135">
    <property type="protein sequence ID" value="KJF15634.1"/>
    <property type="molecule type" value="Genomic_DNA"/>
</dbReference>
<keyword evidence="2" id="KW-1185">Reference proteome</keyword>
<accession>A0A0D8HCM0</accession>
<proteinExistence type="predicted"/>
<protein>
    <submittedName>
        <fullName evidence="1">Uncharacterized protein</fullName>
    </submittedName>
</protein>